<evidence type="ECO:0000256" key="2">
    <source>
        <dbReference type="ARBA" id="ARBA00008598"/>
    </source>
</evidence>
<keyword evidence="9 10" id="KW-0238">DNA-binding</keyword>
<organism evidence="13 14">
    <name type="scientific">Leptospira johnsonii</name>
    <dbReference type="NCBI Taxonomy" id="1917820"/>
    <lineage>
        <taxon>Bacteria</taxon>
        <taxon>Pseudomonadati</taxon>
        <taxon>Spirochaetota</taxon>
        <taxon>Spirochaetia</taxon>
        <taxon>Leptospirales</taxon>
        <taxon>Leptospiraceae</taxon>
        <taxon>Leptospira</taxon>
    </lineage>
</organism>
<dbReference type="Gene3D" id="3.40.50.300">
    <property type="entry name" value="P-loop containing nucleotide triphosphate hydrolases"/>
    <property type="match status" value="2"/>
</dbReference>
<dbReference type="EMBL" id="BFAY01000007">
    <property type="protein sequence ID" value="GBF38480.1"/>
    <property type="molecule type" value="Genomic_DNA"/>
</dbReference>
<keyword evidence="8 10" id="KW-0067">ATP-binding</keyword>
<evidence type="ECO:0000256" key="1">
    <source>
        <dbReference type="ARBA" id="ARBA00000851"/>
    </source>
</evidence>
<evidence type="ECO:0000256" key="10">
    <source>
        <dbReference type="RuleBase" id="RU364115"/>
    </source>
</evidence>
<dbReference type="Pfam" id="PF22679">
    <property type="entry name" value="T1R_D3-like"/>
    <property type="match status" value="1"/>
</dbReference>
<dbReference type="Gene3D" id="3.90.1570.50">
    <property type="match status" value="1"/>
</dbReference>
<dbReference type="PANTHER" id="PTHR30195">
    <property type="entry name" value="TYPE I SITE-SPECIFIC DEOXYRIBONUCLEASE PROTEIN SUBUNIT M AND R"/>
    <property type="match status" value="1"/>
</dbReference>
<dbReference type="GO" id="GO:0009307">
    <property type="term" value="P:DNA restriction-modification system"/>
    <property type="evidence" value="ECO:0007669"/>
    <property type="project" value="UniProtKB-KW"/>
</dbReference>
<keyword evidence="3" id="KW-0540">Nuclease</keyword>
<dbReference type="NCBIfam" id="TIGR00348">
    <property type="entry name" value="hsdR"/>
    <property type="match status" value="1"/>
</dbReference>
<dbReference type="InterPro" id="IPR014001">
    <property type="entry name" value="Helicase_ATP-bd"/>
</dbReference>
<dbReference type="Proteomes" id="UP000245076">
    <property type="component" value="Unassembled WGS sequence"/>
</dbReference>
<evidence type="ECO:0000256" key="11">
    <source>
        <dbReference type="SAM" id="Coils"/>
    </source>
</evidence>
<dbReference type="CDD" id="cd18030">
    <property type="entry name" value="DEXHc_RE_I_HsdR"/>
    <property type="match status" value="1"/>
</dbReference>
<accession>A0A2P2D1H5</accession>
<protein>
    <recommendedName>
        <fullName evidence="10">Type I restriction enzyme endonuclease subunit</fullName>
        <shortName evidence="10">R protein</shortName>
        <ecNumber evidence="10">3.1.21.3</ecNumber>
    </recommendedName>
</protein>
<keyword evidence="14" id="KW-1185">Reference proteome</keyword>
<dbReference type="AlphaFoldDB" id="A0A2P2D1H5"/>
<dbReference type="PANTHER" id="PTHR30195:SF15">
    <property type="entry name" value="TYPE I RESTRICTION ENZYME HINDI ENDONUCLEASE SUBUNIT"/>
    <property type="match status" value="1"/>
</dbReference>
<evidence type="ECO:0000313" key="14">
    <source>
        <dbReference type="Proteomes" id="UP000245076"/>
    </source>
</evidence>
<dbReference type="InterPro" id="IPR027417">
    <property type="entry name" value="P-loop_NTPase"/>
</dbReference>
<comment type="caution">
    <text evidence="13">The sequence shown here is derived from an EMBL/GenBank/DDBJ whole genome shotgun (WGS) entry which is preliminary data.</text>
</comment>
<dbReference type="GO" id="GO:0005524">
    <property type="term" value="F:ATP binding"/>
    <property type="evidence" value="ECO:0007669"/>
    <property type="project" value="UniProtKB-KW"/>
</dbReference>
<evidence type="ECO:0000256" key="8">
    <source>
        <dbReference type="ARBA" id="ARBA00022840"/>
    </source>
</evidence>
<evidence type="ECO:0000256" key="5">
    <source>
        <dbReference type="ARBA" id="ARBA00022747"/>
    </source>
</evidence>
<dbReference type="Pfam" id="PF18766">
    <property type="entry name" value="SWI2_SNF2"/>
    <property type="match status" value="1"/>
</dbReference>
<dbReference type="RefSeq" id="WP_108928178.1">
    <property type="nucleotide sequence ID" value="NZ_BFAY01000007.1"/>
</dbReference>
<dbReference type="SMART" id="SM00487">
    <property type="entry name" value="DEXDc"/>
    <property type="match status" value="1"/>
</dbReference>
<dbReference type="CDD" id="cd22332">
    <property type="entry name" value="HsdR_N"/>
    <property type="match status" value="1"/>
</dbReference>
<evidence type="ECO:0000259" key="12">
    <source>
        <dbReference type="PROSITE" id="PS51192"/>
    </source>
</evidence>
<keyword evidence="6" id="KW-0255">Endonuclease</keyword>
<dbReference type="OrthoDB" id="9758243at2"/>
<dbReference type="CDD" id="cd18800">
    <property type="entry name" value="SF2_C_EcoR124I-like"/>
    <property type="match status" value="1"/>
</dbReference>
<dbReference type="GO" id="GO:0009035">
    <property type="term" value="F:type I site-specific deoxyribonuclease activity"/>
    <property type="evidence" value="ECO:0007669"/>
    <property type="project" value="UniProtKB-EC"/>
</dbReference>
<dbReference type="PROSITE" id="PS51192">
    <property type="entry name" value="HELICASE_ATP_BIND_1"/>
    <property type="match status" value="1"/>
</dbReference>
<dbReference type="GO" id="GO:0003677">
    <property type="term" value="F:DNA binding"/>
    <property type="evidence" value="ECO:0007669"/>
    <property type="project" value="UniProtKB-KW"/>
</dbReference>
<sequence length="1011" mass="117010">MDKIGQSEKTTQDRIVRLFQEELGYSFLGNWKSRSNSNVESTLLTDYLKRCKIPDTQIDRTLDILKRTATNYEKTLYEKNKEFYSLLRYGVPVKEEVGENTLTIPVIDWENPTRNDFAIAEEVTVYGRAEKRPDLVLYVNGIALAVIELKSSTHSIGEGIRQSILNQRPEFIQDFFSTVQFIFAGNDTEGLRYGTIETKEKYFLKWKEDVEDVSRLQIDKYFLKLCNKQRLLEITHNFTLFDGGTKKLPRPHQYFAIKAAQKFVERKEGGIIWHTQGSGKSILMVFLAKWILENNPNARVAIITDREELDKQIKKVFEQAGEKIYRTSSGQDLLKQLGQPRPRLLCSLIHKFGRRDVDDFNAFLNEIKNSSVVPQGELFVFVDEAHRTQSGKLQLLMKAILKTAVFIGFTGTPLLKKDKKTTLEVFGRYIHTYKFNEAVEDEVVLDLMYEARDIDQRLSSPEKVDTWFQAKTKGLNNYQKHELKKKWGTMQKVLSSKSRMEKIVQDIIFDFSTKPILSSEYGNAILVAGSIYEACKYYELFQNTELKNKSAIITSYNPSTGDIRTEDTGENTETEKEFIYKTYKNLLGIKSTESYEDDAKQSFIEAPVKMKLLIVVDKLLTGFDAPSCSYIYLDKSMQDHGLFQAICRVNRLDGEEKQFGYIIDYKDLFKKVENAVAVYTSEMDLTNATREDSEIILKDRLKTAKDKLENALEEIEILCESVEHPKSLLHYIQYFCGNPEVPEELRDTEFRRASLYKLTANLVRSFSNICNELEEANFTSTEIERIHERVEFYRDLRETIRRASNEIIDLKSYEADMHFLIDHYIQADESRKISRFDDMALLDIIEKLGIAKAIEALPQAIQVDHEASAETIENNIRQKIIQNHLSDPAFYSEMSELLFSLIQRRKFEALNYETYLQSIAAIAMRVSKGQNDDLPKSLKSKGLRALYNNLGKNEELAQKIHSAILTEKPDGWKGNELKERVLKHALYKALDKNAEEVERIFKILVEQPEYE</sequence>
<evidence type="ECO:0000256" key="7">
    <source>
        <dbReference type="ARBA" id="ARBA00022801"/>
    </source>
</evidence>
<evidence type="ECO:0000256" key="4">
    <source>
        <dbReference type="ARBA" id="ARBA00022741"/>
    </source>
</evidence>
<comment type="similarity">
    <text evidence="2 10">Belongs to the HsdR family.</text>
</comment>
<dbReference type="InterPro" id="IPR055180">
    <property type="entry name" value="HsdR_RecA-like_helicase_dom_2"/>
</dbReference>
<dbReference type="InterPro" id="IPR040980">
    <property type="entry name" value="SWI2_SNF2"/>
</dbReference>
<comment type="function">
    <text evidence="10">Subunit R is required for both nuclease and ATPase activities, but not for modification.</text>
</comment>
<keyword evidence="4 10" id="KW-0547">Nucleotide-binding</keyword>
<comment type="catalytic activity">
    <reaction evidence="1 10">
        <text>Endonucleolytic cleavage of DNA to give random double-stranded fragments with terminal 5'-phosphates, ATP is simultaneously hydrolyzed.</text>
        <dbReference type="EC" id="3.1.21.3"/>
    </reaction>
</comment>
<dbReference type="InterPro" id="IPR051268">
    <property type="entry name" value="Type-I_R_enzyme_R_subunit"/>
</dbReference>
<feature type="domain" description="Helicase ATP-binding" evidence="12">
    <location>
        <begin position="261"/>
        <end position="431"/>
    </location>
</feature>
<dbReference type="InterPro" id="IPR004473">
    <property type="entry name" value="Restrct_endonuc_typeI_HsdR"/>
</dbReference>
<gene>
    <name evidence="13" type="ORF">LPTSP1_14730</name>
</gene>
<evidence type="ECO:0000256" key="9">
    <source>
        <dbReference type="ARBA" id="ARBA00023125"/>
    </source>
</evidence>
<keyword evidence="11" id="KW-0175">Coiled coil</keyword>
<keyword evidence="7 10" id="KW-0378">Hydrolase</keyword>
<comment type="subunit">
    <text evidence="10">The type I restriction/modification system is composed of three polypeptides R, M and S.</text>
</comment>
<dbReference type="SUPFAM" id="SSF52540">
    <property type="entry name" value="P-loop containing nucleoside triphosphate hydrolases"/>
    <property type="match status" value="1"/>
</dbReference>
<reference evidence="13 14" key="1">
    <citation type="submission" date="2018-02" db="EMBL/GenBank/DDBJ databases">
        <title>Novel Leptospira species isolated from soil and water in Japan.</title>
        <authorList>
            <person name="Nakao R."/>
            <person name="Masuzawa T."/>
        </authorList>
    </citation>
    <scope>NUCLEOTIDE SEQUENCE [LARGE SCALE GENOMIC DNA]</scope>
    <source>
        <strain evidence="13 14">E8</strain>
    </source>
</reference>
<evidence type="ECO:0000313" key="13">
    <source>
        <dbReference type="EMBL" id="GBF38480.1"/>
    </source>
</evidence>
<dbReference type="EC" id="3.1.21.3" evidence="10"/>
<dbReference type="InterPro" id="IPR007409">
    <property type="entry name" value="Restrct_endonuc_type1_HsdR_N"/>
</dbReference>
<dbReference type="Pfam" id="PF04313">
    <property type="entry name" value="HSDR_N"/>
    <property type="match status" value="1"/>
</dbReference>
<name>A0A2P2D1H5_9LEPT</name>
<evidence type="ECO:0000256" key="3">
    <source>
        <dbReference type="ARBA" id="ARBA00022722"/>
    </source>
</evidence>
<feature type="coiled-coil region" evidence="11">
    <location>
        <begin position="694"/>
        <end position="721"/>
    </location>
</feature>
<proteinExistence type="inferred from homology"/>
<keyword evidence="5 10" id="KW-0680">Restriction system</keyword>
<evidence type="ECO:0000256" key="6">
    <source>
        <dbReference type="ARBA" id="ARBA00022759"/>
    </source>
</evidence>